<organism evidence="1">
    <name type="scientific">marine sediment metagenome</name>
    <dbReference type="NCBI Taxonomy" id="412755"/>
    <lineage>
        <taxon>unclassified sequences</taxon>
        <taxon>metagenomes</taxon>
        <taxon>ecological metagenomes</taxon>
    </lineage>
</organism>
<gene>
    <name evidence="1" type="ORF">LCGC14_1545490</name>
</gene>
<name>A0A0F9L7Y6_9ZZZZ</name>
<evidence type="ECO:0000313" key="1">
    <source>
        <dbReference type="EMBL" id="KKM60075.1"/>
    </source>
</evidence>
<comment type="caution">
    <text evidence="1">The sequence shown here is derived from an EMBL/GenBank/DDBJ whole genome shotgun (WGS) entry which is preliminary data.</text>
</comment>
<reference evidence="1" key="1">
    <citation type="journal article" date="2015" name="Nature">
        <title>Complex archaea that bridge the gap between prokaryotes and eukaryotes.</title>
        <authorList>
            <person name="Spang A."/>
            <person name="Saw J.H."/>
            <person name="Jorgensen S.L."/>
            <person name="Zaremba-Niedzwiedzka K."/>
            <person name="Martijn J."/>
            <person name="Lind A.E."/>
            <person name="van Eijk R."/>
            <person name="Schleper C."/>
            <person name="Guy L."/>
            <person name="Ettema T.J."/>
        </authorList>
    </citation>
    <scope>NUCLEOTIDE SEQUENCE</scope>
</reference>
<proteinExistence type="predicted"/>
<accession>A0A0F9L7Y6</accession>
<dbReference type="EMBL" id="LAZR01011745">
    <property type="protein sequence ID" value="KKM60075.1"/>
    <property type="molecule type" value="Genomic_DNA"/>
</dbReference>
<protein>
    <submittedName>
        <fullName evidence="1">Uncharacterized protein</fullName>
    </submittedName>
</protein>
<sequence length="69" mass="8269">MKLKIHTKFFIDSDCTKCRHKYVYTNWDKVSIDRCGIAERLITINSSHFQGSNCKYFEYTSIKPFRKLI</sequence>
<dbReference type="AlphaFoldDB" id="A0A0F9L7Y6"/>